<keyword evidence="3 8" id="KW-0812">Transmembrane</keyword>
<evidence type="ECO:0000256" key="4">
    <source>
        <dbReference type="ARBA" id="ARBA00022989"/>
    </source>
</evidence>
<feature type="domain" description="GGDEF" evidence="9">
    <location>
        <begin position="169"/>
        <end position="297"/>
    </location>
</feature>
<dbReference type="InterPro" id="IPR051319">
    <property type="entry name" value="Oligoribo/pAp-PDE_c-di-AMP_PDE"/>
</dbReference>
<reference key="2">
    <citation type="submission" date="2011-04" db="EMBL/GenBank/DDBJ databases">
        <title>Whole genome sequence of Melissococcus plutonius ATCC 35311.</title>
        <authorList>
            <person name="Okumura K."/>
            <person name="Arai R."/>
            <person name="Osaki M."/>
            <person name="Okura M."/>
            <person name="Kirikae T."/>
            <person name="Takamatsu D."/>
            <person name="Akiyama T."/>
        </authorList>
    </citation>
    <scope>NUCLEOTIDE SEQUENCE</scope>
    <source>
        <strain>ATCC 35311</strain>
    </source>
</reference>
<keyword evidence="11" id="KW-1185">Reference proteome</keyword>
<dbReference type="SUPFAM" id="SSF64182">
    <property type="entry name" value="DHH phosphoesterases"/>
    <property type="match status" value="1"/>
</dbReference>
<dbReference type="OrthoDB" id="9759476at2"/>
<comment type="subcellular location">
    <subcellularLocation>
        <location evidence="1">Cell membrane</location>
        <topology evidence="1">Multi-pass membrane protein</topology>
    </subcellularLocation>
</comment>
<feature type="transmembrane region" description="Helical" evidence="8">
    <location>
        <begin position="33"/>
        <end position="52"/>
    </location>
</feature>
<dbReference type="Gene3D" id="3.10.310.30">
    <property type="match status" value="1"/>
</dbReference>
<dbReference type="EMBL" id="AP012200">
    <property type="protein sequence ID" value="BAK20510.1"/>
    <property type="molecule type" value="Genomic_DNA"/>
</dbReference>
<dbReference type="Pfam" id="PF02272">
    <property type="entry name" value="DHHA1"/>
    <property type="match status" value="1"/>
</dbReference>
<evidence type="ECO:0000256" key="7">
    <source>
        <dbReference type="PIRSR" id="PIRSR026583-50"/>
    </source>
</evidence>
<dbReference type="AlphaFoldDB" id="F3Y7N2"/>
<dbReference type="FunFam" id="3.90.1640.10:FF:000002">
    <property type="entry name" value="Cyclic-di-AMP phosphodiesterase"/>
    <property type="match status" value="1"/>
</dbReference>
<name>F3Y7N2_MELPT</name>
<dbReference type="STRING" id="940190.MPTP_0011"/>
<dbReference type="KEGG" id="mps:MPTP_0011"/>
<accession>F3Y7N2</accession>
<evidence type="ECO:0000259" key="9">
    <source>
        <dbReference type="PROSITE" id="PS50887"/>
    </source>
</evidence>
<evidence type="ECO:0000313" key="11">
    <source>
        <dbReference type="Proteomes" id="UP000008456"/>
    </source>
</evidence>
<dbReference type="Gene3D" id="3.30.450.20">
    <property type="entry name" value="PAS domain"/>
    <property type="match status" value="1"/>
</dbReference>
<feature type="binding site" evidence="7">
    <location>
        <position position="446"/>
    </location>
    <ligand>
        <name>Mn(2+)</name>
        <dbReference type="ChEBI" id="CHEBI:29035"/>
        <label>2</label>
    </ligand>
</feature>
<dbReference type="PIRSF" id="PIRSF026583">
    <property type="entry name" value="YybT"/>
    <property type="match status" value="1"/>
</dbReference>
<keyword evidence="7" id="KW-0464">Manganese</keyword>
<feature type="binding site" evidence="7">
    <location>
        <position position="422"/>
    </location>
    <ligand>
        <name>Mn(2+)</name>
        <dbReference type="ChEBI" id="CHEBI:29035"/>
        <label>1</label>
    </ligand>
</feature>
<comment type="catalytic activity">
    <reaction evidence="6">
        <text>3',3'-c-di-AMP + H2O = 5'-O-phosphonoadenylyl-(3'-&gt;5')-adenosine + H(+)</text>
        <dbReference type="Rhea" id="RHEA:54420"/>
        <dbReference type="ChEBI" id="CHEBI:15377"/>
        <dbReference type="ChEBI" id="CHEBI:15378"/>
        <dbReference type="ChEBI" id="CHEBI:71500"/>
        <dbReference type="ChEBI" id="CHEBI:138171"/>
    </reaction>
</comment>
<feature type="binding site" evidence="7">
    <location>
        <position position="343"/>
    </location>
    <ligand>
        <name>Mn(2+)</name>
        <dbReference type="ChEBI" id="CHEBI:29035"/>
        <label>1</label>
    </ligand>
</feature>
<feature type="transmembrane region" description="Helical" evidence="8">
    <location>
        <begin position="7"/>
        <end position="27"/>
    </location>
</feature>
<gene>
    <name evidence="10" type="ordered locus">MPTP_0011</name>
</gene>
<dbReference type="GO" id="GO:0016787">
    <property type="term" value="F:hydrolase activity"/>
    <property type="evidence" value="ECO:0007669"/>
    <property type="project" value="UniProtKB-UniRule"/>
</dbReference>
<dbReference type="EC" id="3.1.4.-" evidence="6"/>
<dbReference type="HOGENOM" id="CLU_018278_0_0_9"/>
<dbReference type="GO" id="GO:0106409">
    <property type="term" value="F:cyclic-di-AMP phosphodiesterase activity"/>
    <property type="evidence" value="ECO:0007669"/>
    <property type="project" value="RHEA"/>
</dbReference>
<feature type="binding site" evidence="7">
    <location>
        <position position="422"/>
    </location>
    <ligand>
        <name>Mn(2+)</name>
        <dbReference type="ChEBI" id="CHEBI:29035"/>
        <label>2</label>
    </ligand>
</feature>
<evidence type="ECO:0000256" key="1">
    <source>
        <dbReference type="ARBA" id="ARBA00004651"/>
    </source>
</evidence>
<dbReference type="Proteomes" id="UP000008456">
    <property type="component" value="Chromosome"/>
</dbReference>
<evidence type="ECO:0000256" key="6">
    <source>
        <dbReference type="PIRNR" id="PIRNR026583"/>
    </source>
</evidence>
<dbReference type="PROSITE" id="PS50887">
    <property type="entry name" value="GGDEF"/>
    <property type="match status" value="1"/>
</dbReference>
<dbReference type="InterPro" id="IPR003156">
    <property type="entry name" value="DHHA1_dom"/>
</dbReference>
<comment type="function">
    <text evidence="6">Has phosphodiesterase (PDE) activity against cyclic-di-AMP (c-di-AMP).</text>
</comment>
<keyword evidence="6" id="KW-0378">Hydrolase</keyword>
<reference evidence="10 11" key="1">
    <citation type="journal article" date="2011" name="J. Bacteriol.">
        <title>Complete genome sequence of Melissococcus plutonius ATCC 35311.</title>
        <authorList>
            <person name="Okumura K."/>
            <person name="Arai R."/>
            <person name="Okura M."/>
            <person name="Kirikae T."/>
            <person name="Takamatsu D."/>
            <person name="Osaki M."/>
            <person name="Miyoshi-Akiyama T."/>
        </authorList>
    </citation>
    <scope>NUCLEOTIDE SEQUENCE [LARGE SCALE GENOMIC DNA]</scope>
    <source>
        <strain evidence="11">ATCC 35311 / CIP 104052 / LMG 20360 / NCIMB 702443</strain>
    </source>
</reference>
<dbReference type="InterPro" id="IPR014528">
    <property type="entry name" value="GdpP/PdeA"/>
</dbReference>
<dbReference type="InterPro" id="IPR038763">
    <property type="entry name" value="DHH_sf"/>
</dbReference>
<dbReference type="PANTHER" id="PTHR47618">
    <property type="entry name" value="BIFUNCTIONAL OLIGORIBONUCLEASE AND PAP PHOSPHATASE NRNA"/>
    <property type="match status" value="1"/>
</dbReference>
<feature type="binding site" evidence="7">
    <location>
        <position position="349"/>
    </location>
    <ligand>
        <name>Mn(2+)</name>
        <dbReference type="ChEBI" id="CHEBI:29035"/>
        <label>2</label>
    </ligand>
</feature>
<keyword evidence="2 6" id="KW-1003">Cell membrane</keyword>
<dbReference type="PANTHER" id="PTHR47618:SF2">
    <property type="entry name" value="CYCLIC-DI-AMP PHOSPHODIESTERASE GDPP"/>
    <property type="match status" value="1"/>
</dbReference>
<feature type="binding site" evidence="7">
    <location>
        <position position="347"/>
    </location>
    <ligand>
        <name>Mn(2+)</name>
        <dbReference type="ChEBI" id="CHEBI:29035"/>
        <label>1</label>
    </ligand>
</feature>
<dbReference type="InterPro" id="IPR000160">
    <property type="entry name" value="GGDEF_dom"/>
</dbReference>
<dbReference type="InterPro" id="IPR049553">
    <property type="entry name" value="GdpP-like_PAS"/>
</dbReference>
<protein>
    <recommendedName>
        <fullName evidence="6">Cyclic-di-AMP phosphodiesterase</fullName>
        <ecNumber evidence="6">3.1.4.-</ecNumber>
    </recommendedName>
</protein>
<dbReference type="GO" id="GO:0005886">
    <property type="term" value="C:plasma membrane"/>
    <property type="evidence" value="ECO:0007669"/>
    <property type="project" value="UniProtKB-SubCell"/>
</dbReference>
<keyword evidence="5 6" id="KW-0472">Membrane</keyword>
<comment type="similarity">
    <text evidence="6">Belongs to the GdpP/PdeA phosphodiesterase family.</text>
</comment>
<evidence type="ECO:0000256" key="3">
    <source>
        <dbReference type="ARBA" id="ARBA00022692"/>
    </source>
</evidence>
<dbReference type="Pfam" id="PF24898">
    <property type="entry name" value="GGDEF_GdpP"/>
    <property type="match status" value="1"/>
</dbReference>
<dbReference type="SMART" id="SM00267">
    <property type="entry name" value="GGDEF"/>
    <property type="match status" value="1"/>
</dbReference>
<evidence type="ECO:0000256" key="8">
    <source>
        <dbReference type="SAM" id="Phobius"/>
    </source>
</evidence>
<dbReference type="Pfam" id="PF21370">
    <property type="entry name" value="PAS_GdpP"/>
    <property type="match status" value="1"/>
</dbReference>
<dbReference type="Gene3D" id="3.90.1640.10">
    <property type="entry name" value="inorganic pyrophosphatase (n-terminal core)"/>
    <property type="match status" value="1"/>
</dbReference>
<dbReference type="GO" id="GO:0046872">
    <property type="term" value="F:metal ion binding"/>
    <property type="evidence" value="ECO:0007669"/>
    <property type="project" value="UniProtKB-KW"/>
</dbReference>
<dbReference type="RefSeq" id="WP_013772948.1">
    <property type="nucleotide sequence ID" value="NC_015516.1"/>
</dbReference>
<dbReference type="Pfam" id="PF01368">
    <property type="entry name" value="DHH"/>
    <property type="match status" value="1"/>
</dbReference>
<keyword evidence="7" id="KW-0479">Metal-binding</keyword>
<dbReference type="GO" id="GO:0003676">
    <property type="term" value="F:nucleic acid binding"/>
    <property type="evidence" value="ECO:0007669"/>
    <property type="project" value="UniProtKB-UniRule"/>
</dbReference>
<comment type="cofactor">
    <cofactor evidence="7">
        <name>Mn(2+)</name>
        <dbReference type="ChEBI" id="CHEBI:29035"/>
    </cofactor>
    <text evidence="7">For phosphodiesterase activity, probably binds 2 Mn(2+) per subunit.</text>
</comment>
<proteinExistence type="inferred from homology"/>
<evidence type="ECO:0000256" key="5">
    <source>
        <dbReference type="ARBA" id="ARBA00023136"/>
    </source>
</evidence>
<dbReference type="InterPro" id="IPR001667">
    <property type="entry name" value="DDH_dom"/>
</dbReference>
<organism evidence="10 11">
    <name type="scientific">Melissococcus plutonius (strain ATCC 35311 / DSM 29964 / CIP 104052 / LMG 20360 / NCIMB 702443)</name>
    <dbReference type="NCBI Taxonomy" id="940190"/>
    <lineage>
        <taxon>Bacteria</taxon>
        <taxon>Bacillati</taxon>
        <taxon>Bacillota</taxon>
        <taxon>Bacilli</taxon>
        <taxon>Lactobacillales</taxon>
        <taxon>Enterococcaceae</taxon>
        <taxon>Melissococcus</taxon>
    </lineage>
</organism>
<sequence length="660" mass="75425">MEKNKIFKMNLFILFLFLLEFMLNILISNKLIIFLGLLGINLFLVSYFVLLLKKREQKNIDLIKQTNEIAKQTMEFAINKIPIGLVKFDPLNKSVQWLNTYAESIFEKDSQLSIQSKQIIEYLELAKKNKNTIKIDNNIYHFIIDQAKHIIIFIDITREQKLEKELIDKQSALGIVSVDNYDEITDNMDEKERSYLNSYITILISDWLEEYQIFYKRLTSERYLFMGQFQDIKKMMDNKFQILDKVRKELNEKNIFLTLSIGIAYGDGTLNQIGETAQTNLDTALVRGGDQVVIKEAKDNDKPLFFGGKSTSVTKRTRVRSRAMSTAISGIFSESTEIYVMGHYFPDMDAIGAAFGVARLAEFNHKTAWIILNKAEINSDVERTLEELKKYPDLEKRLITPREAMRRKTDSSLLVSLLVMVDYHKPSLSISHELYEQFNKVVIIDHHRRGSEFPDKPLLSYIESSASSASELVAELIEYQSSKDNMLHKFEATLLLAGITVDTRNFSARTSARTFDVASYLKTRGADASLIQYLLSSDLNSYLEISNLISKNEYITKDIVLAIGNEDQQYDSILAAQTADTLLTMAGINASFVITKRTDKQIGISARSRGSINVQLIMENLGGGGHFTNAAAQFKNKTIEEVKKQLIESIHQNIKDIYDD</sequence>
<evidence type="ECO:0000256" key="2">
    <source>
        <dbReference type="ARBA" id="ARBA00022475"/>
    </source>
</evidence>
<keyword evidence="4 8" id="KW-1133">Transmembrane helix</keyword>
<feature type="binding site" evidence="7">
    <location>
        <position position="502"/>
    </location>
    <ligand>
        <name>Mn(2+)</name>
        <dbReference type="ChEBI" id="CHEBI:29035"/>
        <label>2</label>
    </ligand>
</feature>
<evidence type="ECO:0000313" key="10">
    <source>
        <dbReference type="EMBL" id="BAK20510.1"/>
    </source>
</evidence>